<evidence type="ECO:0000256" key="1">
    <source>
        <dbReference type="ARBA" id="ARBA00001412"/>
    </source>
</evidence>
<dbReference type="InterPro" id="IPR023232">
    <property type="entry name" value="Glyco_hydro_2_AS"/>
</dbReference>
<dbReference type="Pfam" id="PF02836">
    <property type="entry name" value="Glyco_hydro_2_C"/>
    <property type="match status" value="1"/>
</dbReference>
<dbReference type="SUPFAM" id="SSF74650">
    <property type="entry name" value="Galactose mutarotase-like"/>
    <property type="match status" value="1"/>
</dbReference>
<keyword evidence="6" id="KW-0326">Glycosidase</keyword>
<dbReference type="InterPro" id="IPR006104">
    <property type="entry name" value="Glyco_hydro_2_N"/>
</dbReference>
<dbReference type="PRINTS" id="PR00132">
    <property type="entry name" value="GLHYDRLASE2"/>
</dbReference>
<dbReference type="InterPro" id="IPR050347">
    <property type="entry name" value="Bact_Beta-galactosidase"/>
</dbReference>
<comment type="catalytic activity">
    <reaction evidence="1">
        <text>Hydrolysis of terminal non-reducing beta-D-galactose residues in beta-D-galactosides.</text>
        <dbReference type="EC" id="3.2.1.23"/>
    </reaction>
</comment>
<dbReference type="RefSeq" id="WP_249772953.1">
    <property type="nucleotide sequence ID" value="NZ_CP097332.1"/>
</dbReference>
<dbReference type="InterPro" id="IPR004199">
    <property type="entry name" value="B-gal_small/dom_5"/>
</dbReference>
<dbReference type="InterPro" id="IPR011013">
    <property type="entry name" value="Gal_mutarotase_sf_dom"/>
</dbReference>
<dbReference type="InterPro" id="IPR036156">
    <property type="entry name" value="Beta-gal/glucu_dom_sf"/>
</dbReference>
<dbReference type="InterPro" id="IPR013783">
    <property type="entry name" value="Ig-like_fold"/>
</dbReference>
<dbReference type="InterPro" id="IPR006101">
    <property type="entry name" value="Glyco_hydro_2"/>
</dbReference>
<dbReference type="SUPFAM" id="SSF49785">
    <property type="entry name" value="Galactose-binding domain-like"/>
    <property type="match status" value="1"/>
</dbReference>
<evidence type="ECO:0000256" key="5">
    <source>
        <dbReference type="ARBA" id="ARBA00022801"/>
    </source>
</evidence>
<evidence type="ECO:0000313" key="10">
    <source>
        <dbReference type="Proteomes" id="UP001056336"/>
    </source>
</evidence>
<dbReference type="PANTHER" id="PTHR46323:SF2">
    <property type="entry name" value="BETA-GALACTOSIDASE"/>
    <property type="match status" value="1"/>
</dbReference>
<dbReference type="Pfam" id="PF16353">
    <property type="entry name" value="LacZ_4"/>
    <property type="match status" value="1"/>
</dbReference>
<organism evidence="9 10">
    <name type="scientific">Jatrophihabitans telluris</name>
    <dbReference type="NCBI Taxonomy" id="2038343"/>
    <lineage>
        <taxon>Bacteria</taxon>
        <taxon>Bacillati</taxon>
        <taxon>Actinomycetota</taxon>
        <taxon>Actinomycetes</taxon>
        <taxon>Jatrophihabitantales</taxon>
        <taxon>Jatrophihabitantaceae</taxon>
        <taxon>Jatrophihabitans</taxon>
    </lineage>
</organism>
<name>A0ABY4R0M0_9ACTN</name>
<dbReference type="Pfam" id="PF02837">
    <property type="entry name" value="Glyco_hydro_2_N"/>
    <property type="match status" value="1"/>
</dbReference>
<evidence type="ECO:0000256" key="7">
    <source>
        <dbReference type="ARBA" id="ARBA00032230"/>
    </source>
</evidence>
<dbReference type="InterPro" id="IPR023230">
    <property type="entry name" value="Glyco_hydro_2_CS"/>
</dbReference>
<feature type="domain" description="Beta galactosidase small chain/" evidence="8">
    <location>
        <begin position="717"/>
        <end position="981"/>
    </location>
</feature>
<dbReference type="SMART" id="SM01038">
    <property type="entry name" value="Bgal_small_N"/>
    <property type="match status" value="1"/>
</dbReference>
<dbReference type="InterPro" id="IPR006103">
    <property type="entry name" value="Glyco_hydro_2_cat"/>
</dbReference>
<evidence type="ECO:0000256" key="6">
    <source>
        <dbReference type="ARBA" id="ARBA00023295"/>
    </source>
</evidence>
<gene>
    <name evidence="9" type="ORF">M6D93_03415</name>
</gene>
<dbReference type="Gene3D" id="2.60.40.10">
    <property type="entry name" value="Immunoglobulins"/>
    <property type="match status" value="2"/>
</dbReference>
<sequence>MPAESVVPPSGASPAETSWFEQYFPNTGAREPRSWLRSSAPELSLNGQWRFRYSTRADQPEDFPAPDFDDAAWDHLEVPAHWQLNGYGKPAYTNVQYPFPVDPPFVPDENPTGDYRLTFTVPAGFLAAGDRALLRFDGVDSAYRVWLNGTELGRATGSRLASEFDVTSLLTASSDGVNTVAVRVHQWSSASYLEDQDMWWLSGIFRDVTLLARPSGGIDDVFVHADYDHRSGQGTLRVECPGDGWLTVPELGVEAAANESTEIAGVEAWTAENPRLYDAELRTAAETVSLRIGFRTVAIVDGVFTVNGAPIKLRGVNRHEVNPDRGRSVTESDMLADVLLMKQHNINAVRTSHYPPHPRFLELCDEHGLWVVDECDLETHGFFLNDWRANPTDDARWEEALVDRMRRMVQRDKNHPSIIMWSLGNESGPGRNLTAMAAAAREIDGSRPLHYEHDWSVPDVDVYSRMYAPHDEVAQIATGTEPPLPDAVADRRRRAMPFVQCEYAHAMGNGPGGLLEYQQLFESSDRCLGGFVWEWIDHGLRQLDSDGRERWGYGGDFDEPLHDGNFVADGLIFPDRTPSPGLLDYAAVIAPVLIEADPAGGIRLTNRYDFADTSGLTFDWILEAGGVELRRGALSVPVITARGSAVVAIPEEAVTADRIDGERWLTVRARLAAASTFADAGHEVAFGQVQVPADSVPDAILPPPADVLPVRVGSQIVIGPAVFDARTGSLLRIGSLAVLESPRLDLWRAPTDNDRGEHGQPVEPVWRAMGLDRLMHRIVSVSVSGGSLVVRSRVGAARTDLLFDVQYTWTASGEAGVALEVAVSANQELTAPLPRVGVRLRLPRSVDEVGWFGRGPGESYPDTGYANRIGQFAATVDGLQTPYVYPQENGARSETRWVSLTADDDRGIVISGEPTFSFTARRWSSEQLDHATHEAELHDEDAIFVTLDAAEQGIGTASCGPGVLPQYQLRALPEPFRFAFSAV</sequence>
<reference evidence="9" key="1">
    <citation type="journal article" date="2018" name="Int. J. Syst. Evol. Microbiol.">
        <title>Jatrophihabitans telluris sp. nov., isolated from sediment soil of lava forest wetlands and the emended description of the genus Jatrophihabitans.</title>
        <authorList>
            <person name="Lee K.C."/>
            <person name="Suh M.K."/>
            <person name="Eom M.K."/>
            <person name="Kim K.K."/>
            <person name="Kim J.S."/>
            <person name="Kim D.S."/>
            <person name="Ko S.H."/>
            <person name="Shin Y.K."/>
            <person name="Lee J.S."/>
        </authorList>
    </citation>
    <scope>NUCLEOTIDE SEQUENCE</scope>
    <source>
        <strain evidence="9">N237</strain>
    </source>
</reference>
<dbReference type="EC" id="3.2.1.23" evidence="3"/>
<proteinExistence type="inferred from homology"/>
<keyword evidence="5" id="KW-0378">Hydrolase</keyword>
<dbReference type="Pfam" id="PF02929">
    <property type="entry name" value="Bgal_small_N"/>
    <property type="match status" value="1"/>
</dbReference>
<evidence type="ECO:0000256" key="3">
    <source>
        <dbReference type="ARBA" id="ARBA00012756"/>
    </source>
</evidence>
<dbReference type="SUPFAM" id="SSF49303">
    <property type="entry name" value="beta-Galactosidase/glucuronidase domain"/>
    <property type="match status" value="2"/>
</dbReference>
<reference evidence="9" key="2">
    <citation type="submission" date="2022-05" db="EMBL/GenBank/DDBJ databases">
        <authorList>
            <person name="Kim J.-S."/>
            <person name="Lee K."/>
            <person name="Suh M."/>
            <person name="Eom M."/>
            <person name="Kim J.-S."/>
            <person name="Kim D.-S."/>
            <person name="Ko S.-H."/>
            <person name="Shin Y."/>
            <person name="Lee J.-S."/>
        </authorList>
    </citation>
    <scope>NUCLEOTIDE SEQUENCE</scope>
    <source>
        <strain evidence="9">N237</strain>
    </source>
</reference>
<dbReference type="EMBL" id="CP097332">
    <property type="protein sequence ID" value="UQX89057.1"/>
    <property type="molecule type" value="Genomic_DNA"/>
</dbReference>
<evidence type="ECO:0000256" key="2">
    <source>
        <dbReference type="ARBA" id="ARBA00007401"/>
    </source>
</evidence>
<evidence type="ECO:0000313" key="9">
    <source>
        <dbReference type="EMBL" id="UQX89057.1"/>
    </source>
</evidence>
<accession>A0ABY4R0M0</accession>
<dbReference type="Gene3D" id="2.70.98.10">
    <property type="match status" value="1"/>
</dbReference>
<dbReference type="InterPro" id="IPR017853">
    <property type="entry name" value="GH"/>
</dbReference>
<dbReference type="InterPro" id="IPR008979">
    <property type="entry name" value="Galactose-bd-like_sf"/>
</dbReference>
<dbReference type="Gene3D" id="3.20.20.80">
    <property type="entry name" value="Glycosidases"/>
    <property type="match status" value="1"/>
</dbReference>
<dbReference type="PROSITE" id="PS00608">
    <property type="entry name" value="GLYCOSYL_HYDROL_F2_2"/>
    <property type="match status" value="1"/>
</dbReference>
<dbReference type="InterPro" id="IPR014718">
    <property type="entry name" value="GH-type_carb-bd"/>
</dbReference>
<dbReference type="InterPro" id="IPR032312">
    <property type="entry name" value="LacZ_4"/>
</dbReference>
<dbReference type="PANTHER" id="PTHR46323">
    <property type="entry name" value="BETA-GALACTOSIDASE"/>
    <property type="match status" value="1"/>
</dbReference>
<dbReference type="Proteomes" id="UP001056336">
    <property type="component" value="Chromosome"/>
</dbReference>
<evidence type="ECO:0000259" key="8">
    <source>
        <dbReference type="SMART" id="SM01038"/>
    </source>
</evidence>
<dbReference type="SUPFAM" id="SSF51445">
    <property type="entry name" value="(Trans)glycosidases"/>
    <property type="match status" value="1"/>
</dbReference>
<dbReference type="PROSITE" id="PS00719">
    <property type="entry name" value="GLYCOSYL_HYDROL_F2_1"/>
    <property type="match status" value="1"/>
</dbReference>
<evidence type="ECO:0000256" key="4">
    <source>
        <dbReference type="ARBA" id="ARBA00013303"/>
    </source>
</evidence>
<dbReference type="Gene3D" id="2.60.120.260">
    <property type="entry name" value="Galactose-binding domain-like"/>
    <property type="match status" value="1"/>
</dbReference>
<comment type="similarity">
    <text evidence="2">Belongs to the glycosyl hydrolase 2 family.</text>
</comment>
<protein>
    <recommendedName>
        <fullName evidence="4">Beta-galactosidase</fullName>
        <ecNumber evidence="3">3.2.1.23</ecNumber>
    </recommendedName>
    <alternativeName>
        <fullName evidence="7">Lactase</fullName>
    </alternativeName>
</protein>
<keyword evidence="10" id="KW-1185">Reference proteome</keyword>